<dbReference type="InterPro" id="IPR011045">
    <property type="entry name" value="N2O_reductase_N"/>
</dbReference>
<keyword evidence="2" id="KW-1185">Reference proteome</keyword>
<dbReference type="SUPFAM" id="SSF48695">
    <property type="entry name" value="Multiheme cytochromes"/>
    <property type="match status" value="1"/>
</dbReference>
<dbReference type="Gene3D" id="2.130.10.10">
    <property type="entry name" value="YVTN repeat-like/Quinoprotein amine dehydrogenase"/>
    <property type="match status" value="1"/>
</dbReference>
<comment type="caution">
    <text evidence="1">The sequence shown here is derived from an EMBL/GenBank/DDBJ whole genome shotgun (WGS) entry which is preliminary data.</text>
</comment>
<dbReference type="PANTHER" id="PTHR47197:SF3">
    <property type="entry name" value="DIHYDRO-HEME D1 DEHYDROGENASE"/>
    <property type="match status" value="1"/>
</dbReference>
<protein>
    <recommendedName>
        <fullName evidence="3">Cytochrome c-552/4 domain-containing protein</fullName>
    </recommendedName>
</protein>
<evidence type="ECO:0000313" key="2">
    <source>
        <dbReference type="Proteomes" id="UP000248090"/>
    </source>
</evidence>
<dbReference type="InterPro" id="IPR036280">
    <property type="entry name" value="Multihaem_cyt_sf"/>
</dbReference>
<proteinExistence type="predicted"/>
<dbReference type="PANTHER" id="PTHR47197">
    <property type="entry name" value="PROTEIN NIRF"/>
    <property type="match status" value="1"/>
</dbReference>
<dbReference type="Gene3D" id="1.10.1130.10">
    <property type="entry name" value="Flavocytochrome C3, Chain A"/>
    <property type="match status" value="1"/>
</dbReference>
<evidence type="ECO:0008006" key="3">
    <source>
        <dbReference type="Google" id="ProtNLM"/>
    </source>
</evidence>
<accession>A0ABX5LY69</accession>
<gene>
    <name evidence="1" type="ORF">WH50_11725</name>
</gene>
<name>A0ABX5LY69_9GAMM</name>
<dbReference type="InterPro" id="IPR051200">
    <property type="entry name" value="Host-pathogen_enzymatic-act"/>
</dbReference>
<dbReference type="EMBL" id="LAPT01000050">
    <property type="protein sequence ID" value="PXF31094.1"/>
    <property type="molecule type" value="Genomic_DNA"/>
</dbReference>
<sequence>MRFPLVAVLRVAATVFRSLTSPVLILLYILLSPATQAAVSSSAFVLRNHQLFSANYEAGSVSKIDEQTGALQAEVALGKDIRSVALSDDDAALVLATDYVDDKVFLLSANKLAVKQVIDVGHRPYAAVFDSVNKLFWVTLFEDHKLLAIDTAGQIVATTDTADTPRGLALLDDGRLLVSHAMTGEVSIYQTRQQKPGQLTLLKRIHLQETANPDETVSQGVPRLLDNIAISPEGDEAWLPHVLWNFDHSFQFQSTVFPAISVLDLTPGEEEEKQDERKQLFQQINLLTAANRSEIVSNPYQAVFSADGNKVYVTLAGSEDLLVFDRSRRGPINKKRHRSSGSHGGARATQLLRHLPGENPRGIVIDGDTLFVQNAQSLDVSRLNAGGGGAFARATVSDDHFALLVTKDAAAPDLRRGIRFFNLGNTFANKDYPMAGDNWMSCQSCHLDGFNFTNKYLQQAHAMAPADNALTGHENMMHMVSGDFLSEYIRMVQLTQGGFGADDRDGARPVDPTRPPAEVKTMMEQLHRYVIAPYNLPTLASWLRLQGEQVPHPQEWLNSASCQACHSDIFKQWSNSNHRLMGQSNPYYTAVLQLAEKSEGKEFGQWCQSCHMPQAVLSGVKELPTESHMLEKDGASLIKAYAEGQPVVEEGTSCLLCHRITRVEDAGGNASFTVNLDQRQSYLFEASDNAFARWIGERMINAKPDAHIASYQKDFYKDAVYCKACHDEFAPGTGANIVNTWEEWSKSHYATSSDPAEQRSCISCHMNANPGNGGAPVPGQATLNGTQKANVFTHDFTGAQMHLAGMRDPHLAEMSVALLKSAATISASMAPGELVVRVTNSGAGHAFPTGVSDFRQFWLAVKVWDATGQLVYQSGQPDAAGELPEDTRLFQKVFGDKDGKPVGLHFWRYAKLLKDTRIPADSYRDEQFALPAGLSGAVRVEVKLQFRTYPQWITAAARSVEPALTDPPVVTLHALDQSMTAMPAAPSVSMSPDSGAVAQ</sequence>
<dbReference type="InterPro" id="IPR015943">
    <property type="entry name" value="WD40/YVTN_repeat-like_dom_sf"/>
</dbReference>
<organism evidence="1 2">
    <name type="scientific">Pokkaliibacter plantistimulans</name>
    <dbReference type="NCBI Taxonomy" id="1635171"/>
    <lineage>
        <taxon>Bacteria</taxon>
        <taxon>Pseudomonadati</taxon>
        <taxon>Pseudomonadota</taxon>
        <taxon>Gammaproteobacteria</taxon>
        <taxon>Oceanospirillales</taxon>
        <taxon>Balneatrichaceae</taxon>
        <taxon>Pokkaliibacter</taxon>
    </lineage>
</organism>
<reference evidence="1 2" key="1">
    <citation type="submission" date="2015-03" db="EMBL/GenBank/DDBJ databases">
        <authorList>
            <person name="Krishnan R."/>
            <person name="Midha S."/>
            <person name="Patil P.B."/>
            <person name="Rameshkumar N."/>
        </authorList>
    </citation>
    <scope>NUCLEOTIDE SEQUENCE [LARGE SCALE GENOMIC DNA]</scope>
    <source>
        <strain evidence="1 2">L1E11</strain>
    </source>
</reference>
<dbReference type="SUPFAM" id="SSF50974">
    <property type="entry name" value="Nitrous oxide reductase, N-terminal domain"/>
    <property type="match status" value="1"/>
</dbReference>
<dbReference type="Proteomes" id="UP000248090">
    <property type="component" value="Unassembled WGS sequence"/>
</dbReference>
<evidence type="ECO:0000313" key="1">
    <source>
        <dbReference type="EMBL" id="PXF31094.1"/>
    </source>
</evidence>